<dbReference type="AlphaFoldDB" id="A0AB34FBR3"/>
<name>A0AB34FBR3_9HYPO</name>
<dbReference type="Proteomes" id="UP001163105">
    <property type="component" value="Unassembled WGS sequence"/>
</dbReference>
<accession>A0AB34FBR3</accession>
<organism evidence="1 2">
    <name type="scientific">Purpureocillium lavendulum</name>
    <dbReference type="NCBI Taxonomy" id="1247861"/>
    <lineage>
        <taxon>Eukaryota</taxon>
        <taxon>Fungi</taxon>
        <taxon>Dikarya</taxon>
        <taxon>Ascomycota</taxon>
        <taxon>Pezizomycotina</taxon>
        <taxon>Sordariomycetes</taxon>
        <taxon>Hypocreomycetidae</taxon>
        <taxon>Hypocreales</taxon>
        <taxon>Ophiocordycipitaceae</taxon>
        <taxon>Purpureocillium</taxon>
    </lineage>
</organism>
<reference evidence="1" key="1">
    <citation type="submission" date="2023-01" db="EMBL/GenBank/DDBJ databases">
        <title>The growth and conidiation of Purpureocillium lavendulum are regulated by nitrogen source and histone H3K14 acetylation.</title>
        <authorList>
            <person name="Tang P."/>
            <person name="Han J."/>
            <person name="Zhang C."/>
            <person name="Tang P."/>
            <person name="Qi F."/>
            <person name="Zhang K."/>
            <person name="Liang L."/>
        </authorList>
    </citation>
    <scope>NUCLEOTIDE SEQUENCE</scope>
    <source>
        <strain evidence="1">YMF1.00683</strain>
    </source>
</reference>
<evidence type="ECO:0000313" key="2">
    <source>
        <dbReference type="Proteomes" id="UP001163105"/>
    </source>
</evidence>
<keyword evidence="2" id="KW-1185">Reference proteome</keyword>
<protein>
    <submittedName>
        <fullName evidence="1">Uncharacterized protein</fullName>
    </submittedName>
</protein>
<sequence>MPIDAAKGDTSKDMVQYIVLGKDIDVQQGQEILLQPELAQSQRAPFRFSYAATITASPVV</sequence>
<evidence type="ECO:0000313" key="1">
    <source>
        <dbReference type="EMBL" id="KAJ6436302.1"/>
    </source>
</evidence>
<proteinExistence type="predicted"/>
<gene>
    <name evidence="1" type="ORF">O9K51_11125</name>
</gene>
<dbReference type="EMBL" id="JAQHRD010000024">
    <property type="protein sequence ID" value="KAJ6436302.1"/>
    <property type="molecule type" value="Genomic_DNA"/>
</dbReference>
<comment type="caution">
    <text evidence="1">The sequence shown here is derived from an EMBL/GenBank/DDBJ whole genome shotgun (WGS) entry which is preliminary data.</text>
</comment>